<evidence type="ECO:0000313" key="3">
    <source>
        <dbReference type="Proteomes" id="UP001328107"/>
    </source>
</evidence>
<name>A0AAN5CXQ1_9BILA</name>
<sequence length="60" mass="6398">SEGFSAQQCSITSYSSSLQLSGRSIRSPFFSLERSSAAGQPGYGVPPRVTISKSSIPYDH</sequence>
<gene>
    <name evidence="2" type="ORF">PMAYCL1PPCAC_22117</name>
</gene>
<protein>
    <submittedName>
        <fullName evidence="2">Uncharacterized protein</fullName>
    </submittedName>
</protein>
<dbReference type="EMBL" id="BTRK01000005">
    <property type="protein sequence ID" value="GMR51922.1"/>
    <property type="molecule type" value="Genomic_DNA"/>
</dbReference>
<dbReference type="AlphaFoldDB" id="A0AAN5CXQ1"/>
<evidence type="ECO:0000256" key="1">
    <source>
        <dbReference type="SAM" id="MobiDB-lite"/>
    </source>
</evidence>
<dbReference type="Proteomes" id="UP001328107">
    <property type="component" value="Unassembled WGS sequence"/>
</dbReference>
<accession>A0AAN5CXQ1</accession>
<feature type="compositionally biased region" description="Polar residues" evidence="1">
    <location>
        <begin position="51"/>
        <end position="60"/>
    </location>
</feature>
<proteinExistence type="predicted"/>
<feature type="region of interest" description="Disordered" evidence="1">
    <location>
        <begin position="36"/>
        <end position="60"/>
    </location>
</feature>
<comment type="caution">
    <text evidence="2">The sequence shown here is derived from an EMBL/GenBank/DDBJ whole genome shotgun (WGS) entry which is preliminary data.</text>
</comment>
<reference evidence="3" key="1">
    <citation type="submission" date="2022-10" db="EMBL/GenBank/DDBJ databases">
        <title>Genome assembly of Pristionchus species.</title>
        <authorList>
            <person name="Yoshida K."/>
            <person name="Sommer R.J."/>
        </authorList>
    </citation>
    <scope>NUCLEOTIDE SEQUENCE [LARGE SCALE GENOMIC DNA]</scope>
    <source>
        <strain evidence="3">RS5460</strain>
    </source>
</reference>
<organism evidence="2 3">
    <name type="scientific">Pristionchus mayeri</name>
    <dbReference type="NCBI Taxonomy" id="1317129"/>
    <lineage>
        <taxon>Eukaryota</taxon>
        <taxon>Metazoa</taxon>
        <taxon>Ecdysozoa</taxon>
        <taxon>Nematoda</taxon>
        <taxon>Chromadorea</taxon>
        <taxon>Rhabditida</taxon>
        <taxon>Rhabditina</taxon>
        <taxon>Diplogasteromorpha</taxon>
        <taxon>Diplogasteroidea</taxon>
        <taxon>Neodiplogasteridae</taxon>
        <taxon>Pristionchus</taxon>
    </lineage>
</organism>
<feature type="non-terminal residue" evidence="2">
    <location>
        <position position="60"/>
    </location>
</feature>
<evidence type="ECO:0000313" key="2">
    <source>
        <dbReference type="EMBL" id="GMR51922.1"/>
    </source>
</evidence>
<feature type="non-terminal residue" evidence="2">
    <location>
        <position position="1"/>
    </location>
</feature>
<keyword evidence="3" id="KW-1185">Reference proteome</keyword>